<feature type="transmembrane region" description="Helical" evidence="6">
    <location>
        <begin position="446"/>
        <end position="465"/>
    </location>
</feature>
<protein>
    <submittedName>
        <fullName evidence="9">ComEC/Rec2-related protein</fullName>
    </submittedName>
</protein>
<feature type="transmembrane region" description="Helical" evidence="6">
    <location>
        <begin position="386"/>
        <end position="405"/>
    </location>
</feature>
<dbReference type="Pfam" id="PF13567">
    <property type="entry name" value="DUF4131"/>
    <property type="match status" value="1"/>
</dbReference>
<dbReference type="NCBIfam" id="TIGR00360">
    <property type="entry name" value="ComEC_N-term"/>
    <property type="match status" value="1"/>
</dbReference>
<dbReference type="InterPro" id="IPR004477">
    <property type="entry name" value="ComEC_N"/>
</dbReference>
<evidence type="ECO:0000259" key="8">
    <source>
        <dbReference type="Pfam" id="PF13567"/>
    </source>
</evidence>
<feature type="transmembrane region" description="Helical" evidence="6">
    <location>
        <begin position="345"/>
        <end position="366"/>
    </location>
</feature>
<dbReference type="Proteomes" id="UP000034705">
    <property type="component" value="Unassembled WGS sequence"/>
</dbReference>
<feature type="transmembrane region" description="Helical" evidence="6">
    <location>
        <begin position="21"/>
        <end position="41"/>
    </location>
</feature>
<keyword evidence="5 6" id="KW-0472">Membrane</keyword>
<dbReference type="InterPro" id="IPR052159">
    <property type="entry name" value="Competence_DNA_uptake"/>
</dbReference>
<dbReference type="EMBL" id="LCMG01000013">
    <property type="protein sequence ID" value="KKU32748.1"/>
    <property type="molecule type" value="Genomic_DNA"/>
</dbReference>
<evidence type="ECO:0000256" key="1">
    <source>
        <dbReference type="ARBA" id="ARBA00004651"/>
    </source>
</evidence>
<gene>
    <name evidence="9" type="ORF">UX45_C0013G0025</name>
</gene>
<dbReference type="PANTHER" id="PTHR30619">
    <property type="entry name" value="DNA INTERNALIZATION/COMPETENCE PROTEIN COMEC/REC2"/>
    <property type="match status" value="1"/>
</dbReference>
<evidence type="ECO:0000256" key="5">
    <source>
        <dbReference type="ARBA" id="ARBA00023136"/>
    </source>
</evidence>
<dbReference type="Pfam" id="PF03772">
    <property type="entry name" value="Competence"/>
    <property type="match status" value="1"/>
</dbReference>
<evidence type="ECO:0000313" key="10">
    <source>
        <dbReference type="Proteomes" id="UP000034705"/>
    </source>
</evidence>
<dbReference type="PANTHER" id="PTHR30619:SF7">
    <property type="entry name" value="BETA-LACTAMASE DOMAIN PROTEIN"/>
    <property type="match status" value="1"/>
</dbReference>
<evidence type="ECO:0000256" key="4">
    <source>
        <dbReference type="ARBA" id="ARBA00022989"/>
    </source>
</evidence>
<feature type="transmembrane region" description="Helical" evidence="6">
    <location>
        <begin position="471"/>
        <end position="494"/>
    </location>
</feature>
<evidence type="ECO:0000313" key="9">
    <source>
        <dbReference type="EMBL" id="KKU32748.1"/>
    </source>
</evidence>
<keyword evidence="2" id="KW-1003">Cell membrane</keyword>
<feature type="transmembrane region" description="Helical" evidence="6">
    <location>
        <begin position="47"/>
        <end position="63"/>
    </location>
</feature>
<feature type="transmembrane region" description="Helical" evidence="6">
    <location>
        <begin position="417"/>
        <end position="439"/>
    </location>
</feature>
<keyword evidence="3 6" id="KW-0812">Transmembrane</keyword>
<feature type="domain" description="ComEC/Rec2-related protein" evidence="7">
    <location>
        <begin position="232"/>
        <end position="499"/>
    </location>
</feature>
<feature type="transmembrane region" description="Helical" evidence="6">
    <location>
        <begin position="68"/>
        <end position="85"/>
    </location>
</feature>
<proteinExistence type="predicted"/>
<name>A0A0G1RS23_9BACT</name>
<comment type="caution">
    <text evidence="9">The sequence shown here is derived from an EMBL/GenBank/DDBJ whole genome shotgun (WGS) entry which is preliminary data.</text>
</comment>
<reference evidence="9 10" key="1">
    <citation type="journal article" date="2015" name="Nature">
        <title>rRNA introns, odd ribosomes, and small enigmatic genomes across a large radiation of phyla.</title>
        <authorList>
            <person name="Brown C.T."/>
            <person name="Hug L.A."/>
            <person name="Thomas B.C."/>
            <person name="Sharon I."/>
            <person name="Castelle C.J."/>
            <person name="Singh A."/>
            <person name="Wilkins M.J."/>
            <person name="Williams K.H."/>
            <person name="Banfield J.F."/>
        </authorList>
    </citation>
    <scope>NUCLEOTIDE SEQUENCE [LARGE SCALE GENOMIC DNA]</scope>
</reference>
<dbReference type="InterPro" id="IPR025405">
    <property type="entry name" value="DUF4131"/>
</dbReference>
<evidence type="ECO:0000259" key="7">
    <source>
        <dbReference type="Pfam" id="PF03772"/>
    </source>
</evidence>
<feature type="domain" description="DUF4131" evidence="8">
    <location>
        <begin position="45"/>
        <end position="184"/>
    </location>
</feature>
<evidence type="ECO:0000256" key="3">
    <source>
        <dbReference type="ARBA" id="ARBA00022692"/>
    </source>
</evidence>
<comment type="subcellular location">
    <subcellularLocation>
        <location evidence="1">Cell membrane</location>
        <topology evidence="1">Multi-pass membrane protein</topology>
    </subcellularLocation>
</comment>
<feature type="transmembrane region" description="Helical" evidence="6">
    <location>
        <begin position="288"/>
        <end position="321"/>
    </location>
</feature>
<evidence type="ECO:0000256" key="2">
    <source>
        <dbReference type="ARBA" id="ARBA00022475"/>
    </source>
</evidence>
<sequence>MRRVSWRQGHRALQQLVDSPSRSFFVLASVWCAGIALAPFIVWTPPFWFFLFVLTGFGIGVMVSHRLLRFFVLTIFLFCAGWFWHGQSLLPVSVETVADRAGETISVEGVVDAQVDRRVGKQRTTIHNFRLANQESEGRLLVSFPLYPEVSFGDHLVFVCTIQKPKPFGGFAYDRYLESQGIQALCDDPKYLIIESSSDRGFRSFLFDLKDFLSDRLVKLWPAPHASFLEGLMFGGSSALPNSLRDDFSASGLAHILAASGFNVSLFTSVLLSWLLQTSLPRKRSLLCVSLFLIAYVVMAGATAAVVRAALMASLLLWGAWVRRRAFFPNMVIGALALMLLWNPLWLWADVGFQLSFVAMIALLVLAPRWKEYFAFIPDRFGIRTAFVSSLAATFLTAPILLWHFGSLSLIAPIANLFVLPFIPLLIACALIALAFGIFSIPLGMIFALPSWGFSQTILHVIVWFGSLPTLVLPLGLVKSSALILCGFWIFLMIRFWRRENI</sequence>
<dbReference type="AlphaFoldDB" id="A0A0G1RS23"/>
<accession>A0A0G1RS23</accession>
<organism evidence="9 10">
    <name type="scientific">Candidatus Uhrbacteria bacterium GW2011_GWF2_46_218</name>
    <dbReference type="NCBI Taxonomy" id="1619001"/>
    <lineage>
        <taxon>Bacteria</taxon>
        <taxon>Candidatus Uhriibacteriota</taxon>
    </lineage>
</organism>
<keyword evidence="4 6" id="KW-1133">Transmembrane helix</keyword>
<feature type="transmembrane region" description="Helical" evidence="6">
    <location>
        <begin position="253"/>
        <end position="276"/>
    </location>
</feature>
<dbReference type="GO" id="GO:0005886">
    <property type="term" value="C:plasma membrane"/>
    <property type="evidence" value="ECO:0007669"/>
    <property type="project" value="UniProtKB-SubCell"/>
</dbReference>
<evidence type="ECO:0000256" key="6">
    <source>
        <dbReference type="SAM" id="Phobius"/>
    </source>
</evidence>